<protein>
    <submittedName>
        <fullName evidence="2">Uncharacterized protein</fullName>
    </submittedName>
</protein>
<organism evidence="2 3">
    <name type="scientific">Scytonema hofmannii FACHB-248</name>
    <dbReference type="NCBI Taxonomy" id="1842502"/>
    <lineage>
        <taxon>Bacteria</taxon>
        <taxon>Bacillati</taxon>
        <taxon>Cyanobacteriota</taxon>
        <taxon>Cyanophyceae</taxon>
        <taxon>Nostocales</taxon>
        <taxon>Scytonemataceae</taxon>
        <taxon>Scytonema</taxon>
    </lineage>
</organism>
<evidence type="ECO:0000313" key="2">
    <source>
        <dbReference type="EMBL" id="MBD2603404.1"/>
    </source>
</evidence>
<reference evidence="2 3" key="1">
    <citation type="journal article" date="2020" name="ISME J.">
        <title>Comparative genomics reveals insights into cyanobacterial evolution and habitat adaptation.</title>
        <authorList>
            <person name="Chen M.Y."/>
            <person name="Teng W.K."/>
            <person name="Zhao L."/>
            <person name="Hu C.X."/>
            <person name="Zhou Y.K."/>
            <person name="Han B.P."/>
            <person name="Song L.R."/>
            <person name="Shu W.S."/>
        </authorList>
    </citation>
    <scope>NUCLEOTIDE SEQUENCE [LARGE SCALE GENOMIC DNA]</scope>
    <source>
        <strain evidence="2 3">FACHB-248</strain>
    </source>
</reference>
<name>A0ABR8GJQ6_9CYAN</name>
<comment type="caution">
    <text evidence="2">The sequence shown here is derived from an EMBL/GenBank/DDBJ whole genome shotgun (WGS) entry which is preliminary data.</text>
</comment>
<evidence type="ECO:0000256" key="1">
    <source>
        <dbReference type="SAM" id="MobiDB-lite"/>
    </source>
</evidence>
<evidence type="ECO:0000313" key="3">
    <source>
        <dbReference type="Proteomes" id="UP000660380"/>
    </source>
</evidence>
<accession>A0ABR8GJQ6</accession>
<feature type="region of interest" description="Disordered" evidence="1">
    <location>
        <begin position="177"/>
        <end position="205"/>
    </location>
</feature>
<dbReference type="Proteomes" id="UP000660380">
    <property type="component" value="Unassembled WGS sequence"/>
</dbReference>
<feature type="compositionally biased region" description="Polar residues" evidence="1">
    <location>
        <begin position="178"/>
        <end position="205"/>
    </location>
</feature>
<gene>
    <name evidence="2" type="ORF">H6G81_02375</name>
</gene>
<keyword evidence="3" id="KW-1185">Reference proteome</keyword>
<proteinExistence type="predicted"/>
<dbReference type="RefSeq" id="WP_029632358.1">
    <property type="nucleotide sequence ID" value="NZ_JACJTA010000003.1"/>
</dbReference>
<sequence length="205" mass="21937">MTTQLSHESLKELELTNFILTPTLYLEKVPVAELLTVAAEGTSWSVQQAKGKIQGVGASVSGLGAYARVNGSMRFSTITLETSRTFKEMKKSYGFSAGVSGFWSWIGLGANASSHKQELTQVFNELSQSTKTSGKINIDLYVTGLFPNVPVSAAAYILAFQVSSKTDSTIKFPVISSGAPTQDTGAQDQNGQNLPTKDNNSTIDI</sequence>
<dbReference type="EMBL" id="JACJTA010000003">
    <property type="protein sequence ID" value="MBD2603404.1"/>
    <property type="molecule type" value="Genomic_DNA"/>
</dbReference>